<gene>
    <name evidence="2" type="ORF">chiPu_0033307</name>
</gene>
<evidence type="ECO:0000256" key="1">
    <source>
        <dbReference type="SAM" id="MobiDB-lite"/>
    </source>
</evidence>
<accession>A0A401U205</accession>
<evidence type="ECO:0000313" key="3">
    <source>
        <dbReference type="Proteomes" id="UP000287033"/>
    </source>
</evidence>
<feature type="compositionally biased region" description="Polar residues" evidence="1">
    <location>
        <begin position="1"/>
        <end position="12"/>
    </location>
</feature>
<feature type="compositionally biased region" description="Basic and acidic residues" evidence="1">
    <location>
        <begin position="21"/>
        <end position="35"/>
    </location>
</feature>
<dbReference type="AlphaFoldDB" id="A0A401U205"/>
<name>A0A401U205_CHIPU</name>
<organism evidence="2 3">
    <name type="scientific">Chiloscyllium punctatum</name>
    <name type="common">Brownbanded bambooshark</name>
    <name type="synonym">Hemiscyllium punctatum</name>
    <dbReference type="NCBI Taxonomy" id="137246"/>
    <lineage>
        <taxon>Eukaryota</taxon>
        <taxon>Metazoa</taxon>
        <taxon>Chordata</taxon>
        <taxon>Craniata</taxon>
        <taxon>Vertebrata</taxon>
        <taxon>Chondrichthyes</taxon>
        <taxon>Elasmobranchii</taxon>
        <taxon>Galeomorphii</taxon>
        <taxon>Galeoidea</taxon>
        <taxon>Orectolobiformes</taxon>
        <taxon>Hemiscylliidae</taxon>
        <taxon>Chiloscyllium</taxon>
    </lineage>
</organism>
<dbReference type="EMBL" id="BEZZ01259606">
    <property type="protein sequence ID" value="GCC48910.1"/>
    <property type="molecule type" value="Genomic_DNA"/>
</dbReference>
<keyword evidence="3" id="KW-1185">Reference proteome</keyword>
<feature type="non-terminal residue" evidence="2">
    <location>
        <position position="1"/>
    </location>
</feature>
<comment type="caution">
    <text evidence="2">The sequence shown here is derived from an EMBL/GenBank/DDBJ whole genome shotgun (WGS) entry which is preliminary data.</text>
</comment>
<reference evidence="2 3" key="1">
    <citation type="journal article" date="2018" name="Nat. Ecol. Evol.">
        <title>Shark genomes provide insights into elasmobranch evolution and the origin of vertebrates.</title>
        <authorList>
            <person name="Hara Y"/>
            <person name="Yamaguchi K"/>
            <person name="Onimaru K"/>
            <person name="Kadota M"/>
            <person name="Koyanagi M"/>
            <person name="Keeley SD"/>
            <person name="Tatsumi K"/>
            <person name="Tanaka K"/>
            <person name="Motone F"/>
            <person name="Kageyama Y"/>
            <person name="Nozu R"/>
            <person name="Adachi N"/>
            <person name="Nishimura O"/>
            <person name="Nakagawa R"/>
            <person name="Tanegashima C"/>
            <person name="Kiyatake I"/>
            <person name="Matsumoto R"/>
            <person name="Murakumo K"/>
            <person name="Nishida K"/>
            <person name="Terakita A"/>
            <person name="Kuratani S"/>
            <person name="Sato K"/>
            <person name="Hyodo S Kuraku.S."/>
        </authorList>
    </citation>
    <scope>NUCLEOTIDE SEQUENCE [LARGE SCALE GENOMIC DNA]</scope>
</reference>
<proteinExistence type="predicted"/>
<sequence length="128" mass="14059">KARQEPSWNGVGSSPLPLGEVDLRSKSGEGLRPNERAGALTRIASQSDLSLTGRGEPRPRQADSARLIALWRFKCGLFWDGGRRRSGSSWEIKPFRHCPHAQAWLAPGAPIIKLEPEISLLPAETSRP</sequence>
<protein>
    <submittedName>
        <fullName evidence="2">Uncharacterized protein</fullName>
    </submittedName>
</protein>
<evidence type="ECO:0000313" key="2">
    <source>
        <dbReference type="EMBL" id="GCC48910.1"/>
    </source>
</evidence>
<dbReference type="Proteomes" id="UP000287033">
    <property type="component" value="Unassembled WGS sequence"/>
</dbReference>
<feature type="region of interest" description="Disordered" evidence="1">
    <location>
        <begin position="1"/>
        <end position="62"/>
    </location>
</feature>